<evidence type="ECO:0000256" key="1">
    <source>
        <dbReference type="SAM" id="Coils"/>
    </source>
</evidence>
<dbReference type="Pfam" id="PF20567">
    <property type="entry name" value="DUF6776"/>
    <property type="match status" value="1"/>
</dbReference>
<keyword evidence="2" id="KW-0472">Membrane</keyword>
<dbReference type="AlphaFoldDB" id="A0A261RQY4"/>
<dbReference type="Proteomes" id="UP000216947">
    <property type="component" value="Unassembled WGS sequence"/>
</dbReference>
<dbReference type="OrthoDB" id="8585321at2"/>
<accession>A0A261RQY4</accession>
<feature type="transmembrane region" description="Helical" evidence="2">
    <location>
        <begin position="21"/>
        <end position="41"/>
    </location>
</feature>
<organism evidence="3 4">
    <name type="scientific">Bordetella genomosp. 7</name>
    <dbReference type="NCBI Taxonomy" id="1416805"/>
    <lineage>
        <taxon>Bacteria</taxon>
        <taxon>Pseudomonadati</taxon>
        <taxon>Pseudomonadota</taxon>
        <taxon>Betaproteobacteria</taxon>
        <taxon>Burkholderiales</taxon>
        <taxon>Alcaligenaceae</taxon>
        <taxon>Bordetella</taxon>
    </lineage>
</organism>
<dbReference type="InterPro" id="IPR046703">
    <property type="entry name" value="DUF6776"/>
</dbReference>
<gene>
    <name evidence="3" type="ORF">CAL19_01730</name>
</gene>
<keyword evidence="2" id="KW-0812">Transmembrane</keyword>
<protein>
    <submittedName>
        <fullName evidence="3">Uncharacterized protein</fullName>
    </submittedName>
</protein>
<feature type="coiled-coil region" evidence="1">
    <location>
        <begin position="58"/>
        <end position="113"/>
    </location>
</feature>
<keyword evidence="1" id="KW-0175">Coiled coil</keyword>
<evidence type="ECO:0000313" key="4">
    <source>
        <dbReference type="Proteomes" id="UP000216947"/>
    </source>
</evidence>
<evidence type="ECO:0000313" key="3">
    <source>
        <dbReference type="EMBL" id="OZI27478.1"/>
    </source>
</evidence>
<keyword evidence="2" id="KW-1133">Transmembrane helix</keyword>
<evidence type="ECO:0000256" key="2">
    <source>
        <dbReference type="SAM" id="Phobius"/>
    </source>
</evidence>
<name>A0A261RQY4_9BORD</name>
<dbReference type="EMBL" id="NEVK01000001">
    <property type="protein sequence ID" value="OZI27478.1"/>
    <property type="molecule type" value="Genomic_DNA"/>
</dbReference>
<dbReference type="RefSeq" id="WP_094795840.1">
    <property type="nucleotide sequence ID" value="NZ_NEVI01000001.1"/>
</dbReference>
<proteinExistence type="predicted"/>
<reference evidence="4" key="1">
    <citation type="submission" date="2017-05" db="EMBL/GenBank/DDBJ databases">
        <title>Complete and WGS of Bordetella genogroups.</title>
        <authorList>
            <person name="Spilker T."/>
            <person name="Lipuma J."/>
        </authorList>
    </citation>
    <scope>NUCLEOTIDE SEQUENCE [LARGE SCALE GENOMIC DNA]</scope>
    <source>
        <strain evidence="4">AU18089</strain>
    </source>
</reference>
<keyword evidence="4" id="KW-1185">Reference proteome</keyword>
<sequence length="249" mass="26520">MQPAPDPAVAQRTQSAWRWPALLCVLVMGLALGAAAGWWYAGQSAASDNTVVVTSAQMAAHEAALRQSQAEVRFLRAQLDTADGEIAIERAARQELEAQLRAATTELGAVRDRLAFFEQLLPPGPEGAVDIRGAELQREGPGLKYRVLLMRSGRGDSPFIGMLRFQAAGVLKGETVSVDLVPMQLKTDTPADPGAVPASGGGPLALQFDQYQRSEGVLEIPAGFVPETVTISVLEGSTVRASRTVKLEF</sequence>
<comment type="caution">
    <text evidence="3">The sequence shown here is derived from an EMBL/GenBank/DDBJ whole genome shotgun (WGS) entry which is preliminary data.</text>
</comment>